<gene>
    <name evidence="5" type="ORF">GCM10017083_15600</name>
</gene>
<dbReference type="Pfam" id="PF13419">
    <property type="entry name" value="HAD_2"/>
    <property type="match status" value="1"/>
</dbReference>
<comment type="similarity">
    <text evidence="2">Belongs to the HAD-like hydrolase superfamily. CbbY/CbbZ/Gph/YieH family.</text>
</comment>
<dbReference type="PANTHER" id="PTHR46193">
    <property type="entry name" value="6-PHOSPHOGLUCONATE PHOSPHATASE"/>
    <property type="match status" value="1"/>
</dbReference>
<evidence type="ECO:0000256" key="4">
    <source>
        <dbReference type="ARBA" id="ARBA00022842"/>
    </source>
</evidence>
<reference evidence="5" key="2">
    <citation type="submission" date="2020-09" db="EMBL/GenBank/DDBJ databases">
        <authorList>
            <person name="Sun Q."/>
            <person name="Kim S."/>
        </authorList>
    </citation>
    <scope>NUCLEOTIDE SEQUENCE</scope>
    <source>
        <strain evidence="5">KCTC 42651</strain>
    </source>
</reference>
<dbReference type="Proteomes" id="UP000630353">
    <property type="component" value="Unassembled WGS sequence"/>
</dbReference>
<keyword evidence="5" id="KW-0378">Hydrolase</keyword>
<dbReference type="SUPFAM" id="SSF56784">
    <property type="entry name" value="HAD-like"/>
    <property type="match status" value="1"/>
</dbReference>
<evidence type="ECO:0000256" key="3">
    <source>
        <dbReference type="ARBA" id="ARBA00022723"/>
    </source>
</evidence>
<dbReference type="PANTHER" id="PTHR46193:SF10">
    <property type="entry name" value="6-PHOSPHOGLUCONATE PHOSPHATASE"/>
    <property type="match status" value="1"/>
</dbReference>
<organism evidence="5 6">
    <name type="scientific">Thalassobaculum fulvum</name>
    <dbReference type="NCBI Taxonomy" id="1633335"/>
    <lineage>
        <taxon>Bacteria</taxon>
        <taxon>Pseudomonadati</taxon>
        <taxon>Pseudomonadota</taxon>
        <taxon>Alphaproteobacteria</taxon>
        <taxon>Rhodospirillales</taxon>
        <taxon>Thalassobaculaceae</taxon>
        <taxon>Thalassobaculum</taxon>
    </lineage>
</organism>
<keyword evidence="4" id="KW-0460">Magnesium</keyword>
<dbReference type="InterPro" id="IPR023214">
    <property type="entry name" value="HAD_sf"/>
</dbReference>
<proteinExistence type="inferred from homology"/>
<evidence type="ECO:0000313" key="6">
    <source>
        <dbReference type="Proteomes" id="UP000630353"/>
    </source>
</evidence>
<evidence type="ECO:0000313" key="5">
    <source>
        <dbReference type="EMBL" id="GHD46462.1"/>
    </source>
</evidence>
<dbReference type="InterPro" id="IPR006439">
    <property type="entry name" value="HAD-SF_hydro_IA"/>
</dbReference>
<comment type="cofactor">
    <cofactor evidence="1">
        <name>Mg(2+)</name>
        <dbReference type="ChEBI" id="CHEBI:18420"/>
    </cofactor>
</comment>
<dbReference type="Gene3D" id="1.10.150.240">
    <property type="entry name" value="Putative phosphatase, domain 2"/>
    <property type="match status" value="1"/>
</dbReference>
<dbReference type="RefSeq" id="WP_189988383.1">
    <property type="nucleotide sequence ID" value="NZ_BMZS01000003.1"/>
</dbReference>
<comment type="caution">
    <text evidence="5">The sequence shown here is derived from an EMBL/GenBank/DDBJ whole genome shotgun (WGS) entry which is preliminary data.</text>
</comment>
<dbReference type="Gene3D" id="3.40.50.1000">
    <property type="entry name" value="HAD superfamily/HAD-like"/>
    <property type="match status" value="1"/>
</dbReference>
<dbReference type="SFLD" id="SFLDS00003">
    <property type="entry name" value="Haloacid_Dehalogenase"/>
    <property type="match status" value="1"/>
</dbReference>
<protein>
    <submittedName>
        <fullName evidence="5">Hydrolase</fullName>
    </submittedName>
</protein>
<dbReference type="NCBIfam" id="TIGR01509">
    <property type="entry name" value="HAD-SF-IA-v3"/>
    <property type="match status" value="1"/>
</dbReference>
<dbReference type="SFLD" id="SFLDG01135">
    <property type="entry name" value="C1.5.6:_HAD__Beta-PGM__Phospha"/>
    <property type="match status" value="1"/>
</dbReference>
<keyword evidence="6" id="KW-1185">Reference proteome</keyword>
<evidence type="ECO:0000256" key="2">
    <source>
        <dbReference type="ARBA" id="ARBA00006171"/>
    </source>
</evidence>
<dbReference type="GO" id="GO:0016787">
    <property type="term" value="F:hydrolase activity"/>
    <property type="evidence" value="ECO:0007669"/>
    <property type="project" value="UniProtKB-KW"/>
</dbReference>
<evidence type="ECO:0000256" key="1">
    <source>
        <dbReference type="ARBA" id="ARBA00001946"/>
    </source>
</evidence>
<dbReference type="AlphaFoldDB" id="A0A918XRL4"/>
<dbReference type="InterPro" id="IPR051600">
    <property type="entry name" value="Beta-PGM-like"/>
</dbReference>
<dbReference type="GO" id="GO:0046872">
    <property type="term" value="F:metal ion binding"/>
    <property type="evidence" value="ECO:0007669"/>
    <property type="project" value="UniProtKB-KW"/>
</dbReference>
<name>A0A918XRL4_9PROT</name>
<dbReference type="SFLD" id="SFLDG01129">
    <property type="entry name" value="C1.5:_HAD__Beta-PGM__Phosphata"/>
    <property type="match status" value="1"/>
</dbReference>
<accession>A0A918XRL4</accession>
<keyword evidence="3" id="KW-0479">Metal-binding</keyword>
<dbReference type="InterPro" id="IPR041492">
    <property type="entry name" value="HAD_2"/>
</dbReference>
<dbReference type="InterPro" id="IPR023198">
    <property type="entry name" value="PGP-like_dom2"/>
</dbReference>
<dbReference type="EMBL" id="BMZS01000003">
    <property type="protein sequence ID" value="GHD46462.1"/>
    <property type="molecule type" value="Genomic_DNA"/>
</dbReference>
<dbReference type="InterPro" id="IPR036412">
    <property type="entry name" value="HAD-like_sf"/>
</dbReference>
<reference evidence="5" key="1">
    <citation type="journal article" date="2014" name="Int. J. Syst. Evol. Microbiol.">
        <title>Complete genome sequence of Corynebacterium casei LMG S-19264T (=DSM 44701T), isolated from a smear-ripened cheese.</title>
        <authorList>
            <consortium name="US DOE Joint Genome Institute (JGI-PGF)"/>
            <person name="Walter F."/>
            <person name="Albersmeier A."/>
            <person name="Kalinowski J."/>
            <person name="Ruckert C."/>
        </authorList>
    </citation>
    <scope>NUCLEOTIDE SEQUENCE</scope>
    <source>
        <strain evidence="5">KCTC 42651</strain>
    </source>
</reference>
<sequence>MNYDAIIFDCDGVLINSEPIAVAILAEDLVELGLRISEEEAHHRFTGWVSTEIAATVSAETGVPVPDGWVTRHNASVREAVAATVEPIPGILDVLDALESAGVPWGVASQSGPEYLERALGRVGIWQRAAGRVASSQTVARPKPAPDVYLKAMEMVGVPGHRSIVVEDSPTGVRAGVAAGARVIGYAVDRAPHVLTGAGASHTVGAMAELHGLLGLSLPEPA</sequence>